<dbReference type="OrthoDB" id="7549550at2759"/>
<dbReference type="InParanoid" id="E2BYS7"/>
<proteinExistence type="predicted"/>
<feature type="region of interest" description="Disordered" evidence="1">
    <location>
        <begin position="240"/>
        <end position="297"/>
    </location>
</feature>
<evidence type="ECO:0000313" key="3">
    <source>
        <dbReference type="Proteomes" id="UP000008237"/>
    </source>
</evidence>
<feature type="compositionally biased region" description="Pro residues" evidence="1">
    <location>
        <begin position="270"/>
        <end position="281"/>
    </location>
</feature>
<sequence length="297" mass="33532">MSKVDNSKWYALVKYKSGNITEVLPVHKIRVKVGKGQRVAFNPKSLTDFDEAKFYIVNTMHGSEDGKEHKWYAIIGLLTGTSWRWSFLLQTAYNALVNVEDSHADWAYALLKGVFGEKAHLMRVRINKKHTENERFPSNFLMVAKVLYLLLTGTVNDFIIKSKVGGVSARIDISDDFLVVAGMLKNRYDRTNQGPFVVFIEKLVIDSKDSCNSEEIGVLKLGRALLNIYRISHFNLGNGGPHALPGQQFPRSDQRTDTRPPPRHMEEPKQPPPDPDVPPFPEAQKVAPPLHRLTNGI</sequence>
<dbReference type="EMBL" id="GL451507">
    <property type="protein sequence ID" value="EFN79154.1"/>
    <property type="molecule type" value="Genomic_DNA"/>
</dbReference>
<name>E2BYS7_HARSA</name>
<organism evidence="3">
    <name type="scientific">Harpegnathos saltator</name>
    <name type="common">Jerdon's jumping ant</name>
    <dbReference type="NCBI Taxonomy" id="610380"/>
    <lineage>
        <taxon>Eukaryota</taxon>
        <taxon>Metazoa</taxon>
        <taxon>Ecdysozoa</taxon>
        <taxon>Arthropoda</taxon>
        <taxon>Hexapoda</taxon>
        <taxon>Insecta</taxon>
        <taxon>Pterygota</taxon>
        <taxon>Neoptera</taxon>
        <taxon>Endopterygota</taxon>
        <taxon>Hymenoptera</taxon>
        <taxon>Apocrita</taxon>
        <taxon>Aculeata</taxon>
        <taxon>Formicoidea</taxon>
        <taxon>Formicidae</taxon>
        <taxon>Ponerinae</taxon>
        <taxon>Ponerini</taxon>
        <taxon>Harpegnathos</taxon>
    </lineage>
</organism>
<dbReference type="AlphaFoldDB" id="E2BYS7"/>
<dbReference type="Proteomes" id="UP000008237">
    <property type="component" value="Unassembled WGS sequence"/>
</dbReference>
<evidence type="ECO:0000313" key="2">
    <source>
        <dbReference type="EMBL" id="EFN79154.1"/>
    </source>
</evidence>
<protein>
    <submittedName>
        <fullName evidence="2">Uncharacterized protein</fullName>
    </submittedName>
</protein>
<reference evidence="2 3" key="1">
    <citation type="journal article" date="2010" name="Science">
        <title>Genomic comparison of the ants Camponotus floridanus and Harpegnathos saltator.</title>
        <authorList>
            <person name="Bonasio R."/>
            <person name="Zhang G."/>
            <person name="Ye C."/>
            <person name="Mutti N.S."/>
            <person name="Fang X."/>
            <person name="Qin N."/>
            <person name="Donahue G."/>
            <person name="Yang P."/>
            <person name="Li Q."/>
            <person name="Li C."/>
            <person name="Zhang P."/>
            <person name="Huang Z."/>
            <person name="Berger S.L."/>
            <person name="Reinberg D."/>
            <person name="Wang J."/>
            <person name="Liebig J."/>
        </authorList>
    </citation>
    <scope>NUCLEOTIDE SEQUENCE [LARGE SCALE GENOMIC DNA]</scope>
    <source>
        <strain evidence="2 3">R22 G/1</strain>
    </source>
</reference>
<keyword evidence="3" id="KW-1185">Reference proteome</keyword>
<accession>E2BYS7</accession>
<gene>
    <name evidence="2" type="ORF">EAI_17161</name>
</gene>
<feature type="compositionally biased region" description="Basic and acidic residues" evidence="1">
    <location>
        <begin position="252"/>
        <end position="269"/>
    </location>
</feature>
<evidence type="ECO:0000256" key="1">
    <source>
        <dbReference type="SAM" id="MobiDB-lite"/>
    </source>
</evidence>